<dbReference type="InterPro" id="IPR011032">
    <property type="entry name" value="GroES-like_sf"/>
</dbReference>
<evidence type="ECO:0000259" key="2">
    <source>
        <dbReference type="SMART" id="SM00829"/>
    </source>
</evidence>
<dbReference type="InterPro" id="IPR036291">
    <property type="entry name" value="NAD(P)-bd_dom_sf"/>
</dbReference>
<dbReference type="Proteomes" id="UP000198981">
    <property type="component" value="Unassembled WGS sequence"/>
</dbReference>
<evidence type="ECO:0000256" key="1">
    <source>
        <dbReference type="ARBA" id="ARBA00022857"/>
    </source>
</evidence>
<dbReference type="AlphaFoldDB" id="A0A1G4X9U7"/>
<dbReference type="Gene3D" id="3.90.180.10">
    <property type="entry name" value="Medium-chain alcohol dehydrogenases, catalytic domain"/>
    <property type="match status" value="1"/>
</dbReference>
<gene>
    <name evidence="3" type="ORF">SAMN03159343_0266</name>
</gene>
<feature type="domain" description="Enoyl reductase (ER)" evidence="2">
    <location>
        <begin position="10"/>
        <end position="314"/>
    </location>
</feature>
<dbReference type="SUPFAM" id="SSF51735">
    <property type="entry name" value="NAD(P)-binding Rossmann-fold domains"/>
    <property type="match status" value="1"/>
</dbReference>
<keyword evidence="1" id="KW-0521">NADP</keyword>
<dbReference type="OrthoDB" id="3613651at2"/>
<dbReference type="SMART" id="SM00829">
    <property type="entry name" value="PKS_ER"/>
    <property type="match status" value="1"/>
</dbReference>
<keyword evidence="4" id="KW-1185">Reference proteome</keyword>
<proteinExistence type="predicted"/>
<protein>
    <submittedName>
        <fullName evidence="3">NADPH:quinone reductase</fullName>
    </submittedName>
</protein>
<dbReference type="SUPFAM" id="SSF50129">
    <property type="entry name" value="GroES-like"/>
    <property type="match status" value="1"/>
</dbReference>
<dbReference type="GO" id="GO:0016491">
    <property type="term" value="F:oxidoreductase activity"/>
    <property type="evidence" value="ECO:0007669"/>
    <property type="project" value="InterPro"/>
</dbReference>
<dbReference type="Pfam" id="PF08240">
    <property type="entry name" value="ADH_N"/>
    <property type="match status" value="1"/>
</dbReference>
<dbReference type="STRING" id="1960309.SAMN03159343_0266"/>
<dbReference type="PANTHER" id="PTHR44154:SF1">
    <property type="entry name" value="QUINONE OXIDOREDUCTASE"/>
    <property type="match status" value="1"/>
</dbReference>
<dbReference type="InterPro" id="IPR051603">
    <property type="entry name" value="Zinc-ADH_QOR/CCCR"/>
</dbReference>
<dbReference type="PANTHER" id="PTHR44154">
    <property type="entry name" value="QUINONE OXIDOREDUCTASE"/>
    <property type="match status" value="1"/>
</dbReference>
<accession>A0A1G4X9U7</accession>
<name>A0A1G4X9U7_9ACTN</name>
<dbReference type="InterPro" id="IPR020843">
    <property type="entry name" value="ER"/>
</dbReference>
<sequence length="316" mass="32545">MRAVGVTEFGGPEALHLLDVPEVHAGEGEVRLAVRAAAVNPTDTYARNGTYAQHPKAPKEMPWIPGMDVAGVVDEVGPATDTPLQVGDRVMAIVVPSGAHGGYREQIVLPAASVVPVPAGVSDAEAASLPMNGLTARLALDRMGLAPGQVLAVTGAAGAFGGYVVQLAKVDGLVVVADASEADRELVRSFGADVVLERGAGWADAVLDRYPGGVDGLADGALLGAEGARVVRDGGVVTTVRGYRGEDDALARGVRFEPVFVRDYGQNTAALDLLRQQAERGEVTLRVADEVPVADAAAAHARLEAGGVRGRLVLVF</sequence>
<reference evidence="4" key="1">
    <citation type="submission" date="2016-10" db="EMBL/GenBank/DDBJ databases">
        <authorList>
            <person name="Varghese N."/>
            <person name="Submissions S."/>
        </authorList>
    </citation>
    <scope>NUCLEOTIDE SEQUENCE [LARGE SCALE GENOMIC DNA]</scope>
    <source>
        <strain evidence="4">DSM 45722</strain>
    </source>
</reference>
<dbReference type="Gene3D" id="3.40.50.720">
    <property type="entry name" value="NAD(P)-binding Rossmann-like Domain"/>
    <property type="match status" value="1"/>
</dbReference>
<dbReference type="InterPro" id="IPR013154">
    <property type="entry name" value="ADH-like_N"/>
</dbReference>
<dbReference type="Pfam" id="PF13602">
    <property type="entry name" value="ADH_zinc_N_2"/>
    <property type="match status" value="1"/>
</dbReference>
<evidence type="ECO:0000313" key="4">
    <source>
        <dbReference type="Proteomes" id="UP000198981"/>
    </source>
</evidence>
<dbReference type="EMBL" id="FMUH01000001">
    <property type="protein sequence ID" value="SCX38006.1"/>
    <property type="molecule type" value="Genomic_DNA"/>
</dbReference>
<evidence type="ECO:0000313" key="3">
    <source>
        <dbReference type="EMBL" id="SCX38006.1"/>
    </source>
</evidence>
<organism evidence="3 4">
    <name type="scientific">Klenkia marina</name>
    <dbReference type="NCBI Taxonomy" id="1960309"/>
    <lineage>
        <taxon>Bacteria</taxon>
        <taxon>Bacillati</taxon>
        <taxon>Actinomycetota</taxon>
        <taxon>Actinomycetes</taxon>
        <taxon>Geodermatophilales</taxon>
        <taxon>Geodermatophilaceae</taxon>
        <taxon>Klenkia</taxon>
    </lineage>
</organism>
<dbReference type="CDD" id="cd05289">
    <property type="entry name" value="MDR_like_2"/>
    <property type="match status" value="1"/>
</dbReference>